<name>A0A5C6DM79_9BACT</name>
<evidence type="ECO:0000313" key="1">
    <source>
        <dbReference type="EMBL" id="TWU37908.1"/>
    </source>
</evidence>
<gene>
    <name evidence="1" type="ORF">Q31b_46970</name>
</gene>
<dbReference type="EMBL" id="SJPY01000007">
    <property type="protein sequence ID" value="TWU37908.1"/>
    <property type="molecule type" value="Genomic_DNA"/>
</dbReference>
<proteinExistence type="predicted"/>
<keyword evidence="2" id="KW-1185">Reference proteome</keyword>
<dbReference type="InterPro" id="IPR017853">
    <property type="entry name" value="GH"/>
</dbReference>
<organism evidence="1 2">
    <name type="scientific">Novipirellula aureliae</name>
    <dbReference type="NCBI Taxonomy" id="2527966"/>
    <lineage>
        <taxon>Bacteria</taxon>
        <taxon>Pseudomonadati</taxon>
        <taxon>Planctomycetota</taxon>
        <taxon>Planctomycetia</taxon>
        <taxon>Pirellulales</taxon>
        <taxon>Pirellulaceae</taxon>
        <taxon>Novipirellula</taxon>
    </lineage>
</organism>
<comment type="caution">
    <text evidence="1">The sequence shown here is derived from an EMBL/GenBank/DDBJ whole genome shotgun (WGS) entry which is preliminary data.</text>
</comment>
<evidence type="ECO:0000313" key="2">
    <source>
        <dbReference type="Proteomes" id="UP000315471"/>
    </source>
</evidence>
<sequence length="455" mass="51815">MTIKNALTAGFAFLFIGWPLSYAAALEVNAKRKPGDEWKPYETRTVASLSRYREKKVKTNDFGSRLDRRQKKTGFFYSIKTNDRWWLVDPDGYLNMNVAVVSVNMGKGPTQKKAFQRAFDSEEEWANKTVELLRANGFNGTGAWCDDEQLKEAKNRVNYCVNWKFMSTFAKGLTKRGSGHVDFPSDCIRVFDPGWERFCERHARTQLAEVKNDPHLLGHFFDNELPLKPGMIERYLDLPKDDAGYQAAQKFMVSRKGKGATLGDLKDADRDAFDDLVIEKYMGTIARAIRKVDPHHMLLGPRLYSRNASMDVIGKYVDAFAYNLYGKWSPASKAVELAEAIGKPLIVTEFYAKGLDAEGLSNESGAGWCVPTQEDRGLFYQNFVLDLLETKVCVGWHWFRYQDNDPGNTKVDASNLNANKGIVNNDYETYEPLVSKMKELNSHVYSLIDYFDDSQ</sequence>
<reference evidence="1 2" key="1">
    <citation type="submission" date="2019-02" db="EMBL/GenBank/DDBJ databases">
        <title>Deep-cultivation of Planctomycetes and their phenomic and genomic characterization uncovers novel biology.</title>
        <authorList>
            <person name="Wiegand S."/>
            <person name="Jogler M."/>
            <person name="Boedeker C."/>
            <person name="Pinto D."/>
            <person name="Vollmers J."/>
            <person name="Rivas-Marin E."/>
            <person name="Kohn T."/>
            <person name="Peeters S.H."/>
            <person name="Heuer A."/>
            <person name="Rast P."/>
            <person name="Oberbeckmann S."/>
            <person name="Bunk B."/>
            <person name="Jeske O."/>
            <person name="Meyerdierks A."/>
            <person name="Storesund J.E."/>
            <person name="Kallscheuer N."/>
            <person name="Luecker S."/>
            <person name="Lage O.M."/>
            <person name="Pohl T."/>
            <person name="Merkel B.J."/>
            <person name="Hornburger P."/>
            <person name="Mueller R.-W."/>
            <person name="Bruemmer F."/>
            <person name="Labrenz M."/>
            <person name="Spormann A.M."/>
            <person name="Op Den Camp H."/>
            <person name="Overmann J."/>
            <person name="Amann R."/>
            <person name="Jetten M.S.M."/>
            <person name="Mascher T."/>
            <person name="Medema M.H."/>
            <person name="Devos D.P."/>
            <person name="Kaster A.-K."/>
            <person name="Ovreas L."/>
            <person name="Rohde M."/>
            <person name="Galperin M.Y."/>
            <person name="Jogler C."/>
        </authorList>
    </citation>
    <scope>NUCLEOTIDE SEQUENCE [LARGE SCALE GENOMIC DNA]</scope>
    <source>
        <strain evidence="1 2">Q31b</strain>
    </source>
</reference>
<evidence type="ECO:0008006" key="3">
    <source>
        <dbReference type="Google" id="ProtNLM"/>
    </source>
</evidence>
<dbReference type="Proteomes" id="UP000315471">
    <property type="component" value="Unassembled WGS sequence"/>
</dbReference>
<dbReference type="SUPFAM" id="SSF51445">
    <property type="entry name" value="(Trans)glycosidases"/>
    <property type="match status" value="1"/>
</dbReference>
<protein>
    <recommendedName>
        <fullName evidence="3">Agarase</fullName>
    </recommendedName>
</protein>
<dbReference type="Gene3D" id="3.20.20.80">
    <property type="entry name" value="Glycosidases"/>
    <property type="match status" value="1"/>
</dbReference>
<dbReference type="AlphaFoldDB" id="A0A5C6DM79"/>
<accession>A0A5C6DM79</accession>